<keyword evidence="2" id="KW-1185">Reference proteome</keyword>
<sequence length="53" mass="6141">MVRVTDAYDAIRRRHVTVARLDESAGAREERHLGKKTRVFPGERIAQVNRVRP</sequence>
<accession>A0ABP9JIM4</accession>
<gene>
    <name evidence="1" type="ORF">GCM10023335_72770</name>
</gene>
<dbReference type="RefSeq" id="WP_345657069.1">
    <property type="nucleotide sequence ID" value="NZ_BAABKB010000035.1"/>
</dbReference>
<dbReference type="Proteomes" id="UP001501759">
    <property type="component" value="Unassembled WGS sequence"/>
</dbReference>
<organism evidence="1 2">
    <name type="scientific">Streptomyces siamensis</name>
    <dbReference type="NCBI Taxonomy" id="1274986"/>
    <lineage>
        <taxon>Bacteria</taxon>
        <taxon>Bacillati</taxon>
        <taxon>Actinomycetota</taxon>
        <taxon>Actinomycetes</taxon>
        <taxon>Kitasatosporales</taxon>
        <taxon>Streptomycetaceae</taxon>
        <taxon>Streptomyces</taxon>
    </lineage>
</organism>
<evidence type="ECO:0000313" key="2">
    <source>
        <dbReference type="Proteomes" id="UP001501759"/>
    </source>
</evidence>
<protein>
    <submittedName>
        <fullName evidence="1">Uncharacterized protein</fullName>
    </submittedName>
</protein>
<reference evidence="2" key="1">
    <citation type="journal article" date="2019" name="Int. J. Syst. Evol. Microbiol.">
        <title>The Global Catalogue of Microorganisms (GCM) 10K type strain sequencing project: providing services to taxonomists for standard genome sequencing and annotation.</title>
        <authorList>
            <consortium name="The Broad Institute Genomics Platform"/>
            <consortium name="The Broad Institute Genome Sequencing Center for Infectious Disease"/>
            <person name="Wu L."/>
            <person name="Ma J."/>
        </authorList>
    </citation>
    <scope>NUCLEOTIDE SEQUENCE [LARGE SCALE GENOMIC DNA]</scope>
    <source>
        <strain evidence="2">JCM 18409</strain>
    </source>
</reference>
<dbReference type="EMBL" id="BAABKB010000035">
    <property type="protein sequence ID" value="GAA5031411.1"/>
    <property type="molecule type" value="Genomic_DNA"/>
</dbReference>
<proteinExistence type="predicted"/>
<name>A0ABP9JIM4_9ACTN</name>
<comment type="caution">
    <text evidence="1">The sequence shown here is derived from an EMBL/GenBank/DDBJ whole genome shotgun (WGS) entry which is preliminary data.</text>
</comment>
<evidence type="ECO:0000313" key="1">
    <source>
        <dbReference type="EMBL" id="GAA5031411.1"/>
    </source>
</evidence>